<keyword evidence="5 10" id="KW-0378">Hydrolase</keyword>
<dbReference type="Proteomes" id="UP001583177">
    <property type="component" value="Unassembled WGS sequence"/>
</dbReference>
<dbReference type="Gene3D" id="3.20.20.300">
    <property type="entry name" value="Glycoside hydrolase, family 3, N-terminal domain"/>
    <property type="match status" value="1"/>
</dbReference>
<dbReference type="EC" id="3.2.1.21" evidence="4 10"/>
<dbReference type="InterPro" id="IPR036881">
    <property type="entry name" value="Glyco_hydro_3_C_sf"/>
</dbReference>
<organism evidence="13 14">
    <name type="scientific">Diaporthe australafricana</name>
    <dbReference type="NCBI Taxonomy" id="127596"/>
    <lineage>
        <taxon>Eukaryota</taxon>
        <taxon>Fungi</taxon>
        <taxon>Dikarya</taxon>
        <taxon>Ascomycota</taxon>
        <taxon>Pezizomycotina</taxon>
        <taxon>Sordariomycetes</taxon>
        <taxon>Sordariomycetidae</taxon>
        <taxon>Diaporthales</taxon>
        <taxon>Diaporthaceae</taxon>
        <taxon>Diaporthe</taxon>
    </lineage>
</organism>
<dbReference type="SUPFAM" id="SSF52279">
    <property type="entry name" value="Beta-D-glucan exohydrolase, C-terminal domain"/>
    <property type="match status" value="1"/>
</dbReference>
<dbReference type="InterPro" id="IPR001764">
    <property type="entry name" value="Glyco_hydro_3_N"/>
</dbReference>
<dbReference type="Pfam" id="PF00933">
    <property type="entry name" value="Glyco_hydro_3"/>
    <property type="match status" value="1"/>
</dbReference>
<accession>A0ABR3Y4K9</accession>
<feature type="region of interest" description="Disordered" evidence="11">
    <location>
        <begin position="301"/>
        <end position="331"/>
    </location>
</feature>
<evidence type="ECO:0000313" key="13">
    <source>
        <dbReference type="EMBL" id="KAL1883240.1"/>
    </source>
</evidence>
<dbReference type="InterPro" id="IPR002772">
    <property type="entry name" value="Glyco_hydro_3_C"/>
</dbReference>
<evidence type="ECO:0000313" key="14">
    <source>
        <dbReference type="Proteomes" id="UP001583177"/>
    </source>
</evidence>
<evidence type="ECO:0000256" key="10">
    <source>
        <dbReference type="RuleBase" id="RU361161"/>
    </source>
</evidence>
<dbReference type="EMBL" id="JAWRVE010000002">
    <property type="protein sequence ID" value="KAL1883240.1"/>
    <property type="molecule type" value="Genomic_DNA"/>
</dbReference>
<dbReference type="PROSITE" id="PS51820">
    <property type="entry name" value="PA14"/>
    <property type="match status" value="1"/>
</dbReference>
<feature type="domain" description="PA14" evidence="12">
    <location>
        <begin position="434"/>
        <end position="594"/>
    </location>
</feature>
<dbReference type="InterPro" id="IPR036962">
    <property type="entry name" value="Glyco_hydro_3_N_sf"/>
</dbReference>
<sequence>MAEQQQQNNSNAKVERLLSALTLEEKCTLLSGKNMWETADIPRLGIRSLKTTDGPAGVRGARWTNGTHTTYIPCGISLAATFDPPLVRRLGHILGREAISKHAHVLLAPTMNISRSPFGGRNFENFGEDPFLTGVMAAAYIGGVQGAGRVGACMKHFVANDAETRRFNMDEQIDERTLREVYLRPFEMVLRSGLDPWMVMTAYPKINGEHADTSRFLVHDVLRKEWGYDGVVISDWGGLNSTVGSIRATTDLEMPGPPLRYGKALAAAVKFGLVSKAEDVTPSARRMLTLLDRAGLIADSSPNESHLSRKDDANPVSSIEDGEEESDTPDVRQAVRAVATGGIVLLQNRDSCLPLTASEVKKIAIIGPNAKTPTTGGTGSAIVNPYYITNPHDSIRDATKTLNPAVEVTCERGILTYLQPPLIGSALRAWEGDEARTGLRVDFYRGHDFAGEIVGSSFWNDSLVYSMSDGDIPVALQGQPCCYRASGVLRPPATGTYKFSLSNTGKTKLYLDDDLLIDNWDWKEISGNFMNCGSVEVFAEKHLDENQLYRVRIDNVVAPPPTRPHDNTLFHKISGVRVGMLLQVDEEALFEAAVNSAGAADVAIVVVGHNNDTEREGSDRTSLFLPGRTDELVAAVCAANSRTIVITQSACAIAMPWVSAPAAIVHAWYQGQENGNALADVLFGRTSPSGKLPVTFPKRIEDHGSHRWFPGDARKDRAVYGEGVLVGYRWFDDQHIDPLWPFGYGLSYTTFSVADIAVSGRLLSQENRAQQQQVKVTASVTNTGNVEGSEVVQVYVSSSRAIGAKQARVPKSLAGFAKVNLAPGMMEVVDIPISVASFQWFDLHSRKWRLDKGSYTCYIGTSSRHIAGIVNIVIE</sequence>
<evidence type="ECO:0000256" key="3">
    <source>
        <dbReference type="ARBA" id="ARBA00005336"/>
    </source>
</evidence>
<protein>
    <recommendedName>
        <fullName evidence="4 10">beta-glucosidase</fullName>
        <ecNumber evidence="4 10">3.2.1.21</ecNumber>
    </recommendedName>
</protein>
<keyword evidence="7 10" id="KW-0119">Carbohydrate metabolism</keyword>
<dbReference type="PANTHER" id="PTHR42715">
    <property type="entry name" value="BETA-GLUCOSIDASE"/>
    <property type="match status" value="1"/>
</dbReference>
<dbReference type="InterPro" id="IPR050288">
    <property type="entry name" value="Cellulose_deg_GH3"/>
</dbReference>
<dbReference type="Gene3D" id="2.60.120.260">
    <property type="entry name" value="Galactose-binding domain-like"/>
    <property type="match status" value="1"/>
</dbReference>
<comment type="catalytic activity">
    <reaction evidence="1 10">
        <text>Hydrolysis of terminal, non-reducing beta-D-glucosyl residues with release of beta-D-glucose.</text>
        <dbReference type="EC" id="3.2.1.21"/>
    </reaction>
</comment>
<dbReference type="InterPro" id="IPR019800">
    <property type="entry name" value="Glyco_hydro_3_AS"/>
</dbReference>
<dbReference type="Gene3D" id="3.40.50.1700">
    <property type="entry name" value="Glycoside hydrolase family 3 C-terminal domain"/>
    <property type="match status" value="1"/>
</dbReference>
<dbReference type="Pfam" id="PF07691">
    <property type="entry name" value="PA14"/>
    <property type="match status" value="1"/>
</dbReference>
<proteinExistence type="inferred from homology"/>
<dbReference type="Pfam" id="PF01915">
    <property type="entry name" value="Glyco_hydro_3_C"/>
    <property type="match status" value="1"/>
</dbReference>
<dbReference type="Pfam" id="PF14310">
    <property type="entry name" value="Fn3-like"/>
    <property type="match status" value="1"/>
</dbReference>
<evidence type="ECO:0000256" key="1">
    <source>
        <dbReference type="ARBA" id="ARBA00000448"/>
    </source>
</evidence>
<keyword evidence="9 10" id="KW-0624">Polysaccharide degradation</keyword>
<evidence type="ECO:0000256" key="6">
    <source>
        <dbReference type="ARBA" id="ARBA00023180"/>
    </source>
</evidence>
<dbReference type="InterPro" id="IPR011658">
    <property type="entry name" value="PA14_dom"/>
</dbReference>
<dbReference type="PANTHER" id="PTHR42715:SF3">
    <property type="entry name" value="BETA-GLUCOSIDASE B-RELATED"/>
    <property type="match status" value="1"/>
</dbReference>
<evidence type="ECO:0000256" key="9">
    <source>
        <dbReference type="ARBA" id="ARBA00023326"/>
    </source>
</evidence>
<evidence type="ECO:0000259" key="12">
    <source>
        <dbReference type="PROSITE" id="PS51820"/>
    </source>
</evidence>
<comment type="similarity">
    <text evidence="3 10">Belongs to the glycosyl hydrolase 3 family.</text>
</comment>
<dbReference type="Gene3D" id="2.60.40.10">
    <property type="entry name" value="Immunoglobulins"/>
    <property type="match status" value="1"/>
</dbReference>
<dbReference type="InterPro" id="IPR026891">
    <property type="entry name" value="Fn3-like"/>
</dbReference>
<keyword evidence="6" id="KW-0325">Glycoprotein</keyword>
<name>A0ABR3Y4K9_9PEZI</name>
<evidence type="ECO:0000256" key="2">
    <source>
        <dbReference type="ARBA" id="ARBA00004987"/>
    </source>
</evidence>
<reference evidence="13 14" key="1">
    <citation type="journal article" date="2024" name="IMA Fungus">
        <title>IMA Genome - F19 : A genome assembly and annotation guide to empower mycologists, including annotated draft genome sequences of Ceratocystis pirilliformis, Diaporthe australafricana, Fusarium ophioides, Paecilomyces lecythidis, and Sporothrix stenoceras.</title>
        <authorList>
            <person name="Aylward J."/>
            <person name="Wilson A.M."/>
            <person name="Visagie C.M."/>
            <person name="Spraker J."/>
            <person name="Barnes I."/>
            <person name="Buitendag C."/>
            <person name="Ceriani C."/>
            <person name="Del Mar Angel L."/>
            <person name="du Plessis D."/>
            <person name="Fuchs T."/>
            <person name="Gasser K."/>
            <person name="Kramer D."/>
            <person name="Li W."/>
            <person name="Munsamy K."/>
            <person name="Piso A."/>
            <person name="Price J.L."/>
            <person name="Sonnekus B."/>
            <person name="Thomas C."/>
            <person name="van der Nest A."/>
            <person name="van Dijk A."/>
            <person name="van Heerden A."/>
            <person name="van Vuuren N."/>
            <person name="Yilmaz N."/>
            <person name="Duong T.A."/>
            <person name="van der Merwe N.A."/>
            <person name="Wingfield M.J."/>
            <person name="Wingfield B.D."/>
        </authorList>
    </citation>
    <scope>NUCLEOTIDE SEQUENCE [LARGE SCALE GENOMIC DNA]</scope>
    <source>
        <strain evidence="13 14">CMW 18300</strain>
    </source>
</reference>
<dbReference type="PROSITE" id="PS00775">
    <property type="entry name" value="GLYCOSYL_HYDROL_F3"/>
    <property type="match status" value="1"/>
</dbReference>
<comment type="caution">
    <text evidence="13">The sequence shown here is derived from an EMBL/GenBank/DDBJ whole genome shotgun (WGS) entry which is preliminary data.</text>
</comment>
<comment type="pathway">
    <text evidence="2 10">Glycan metabolism; cellulose degradation.</text>
</comment>
<dbReference type="SUPFAM" id="SSF51445">
    <property type="entry name" value="(Trans)glycosidases"/>
    <property type="match status" value="1"/>
</dbReference>
<evidence type="ECO:0000256" key="11">
    <source>
        <dbReference type="SAM" id="MobiDB-lite"/>
    </source>
</evidence>
<evidence type="ECO:0000256" key="4">
    <source>
        <dbReference type="ARBA" id="ARBA00012744"/>
    </source>
</evidence>
<evidence type="ECO:0000256" key="5">
    <source>
        <dbReference type="ARBA" id="ARBA00022801"/>
    </source>
</evidence>
<evidence type="ECO:0000256" key="8">
    <source>
        <dbReference type="ARBA" id="ARBA00023295"/>
    </source>
</evidence>
<keyword evidence="14" id="KW-1185">Reference proteome</keyword>
<dbReference type="InterPro" id="IPR013783">
    <property type="entry name" value="Ig-like_fold"/>
</dbReference>
<evidence type="ECO:0000256" key="7">
    <source>
        <dbReference type="ARBA" id="ARBA00023277"/>
    </source>
</evidence>
<keyword evidence="8 10" id="KW-0326">Glycosidase</keyword>
<dbReference type="InterPro" id="IPR037524">
    <property type="entry name" value="PA14/GLEYA"/>
</dbReference>
<gene>
    <name evidence="13" type="ORF">Daus18300_000298</name>
</gene>
<dbReference type="SMART" id="SM01217">
    <property type="entry name" value="Fn3_like"/>
    <property type="match status" value="1"/>
</dbReference>
<dbReference type="InterPro" id="IPR017853">
    <property type="entry name" value="GH"/>
</dbReference>
<dbReference type="PRINTS" id="PR00133">
    <property type="entry name" value="GLHYDRLASE3"/>
</dbReference>
<dbReference type="SUPFAM" id="SSF56988">
    <property type="entry name" value="Anthrax protective antigen"/>
    <property type="match status" value="1"/>
</dbReference>